<keyword evidence="2" id="KW-1185">Reference proteome</keyword>
<dbReference type="Proteomes" id="UP000234323">
    <property type="component" value="Unassembled WGS sequence"/>
</dbReference>
<dbReference type="AlphaFoldDB" id="A0A2I1HJP8"/>
<organism evidence="1 2">
    <name type="scientific">Rhizophagus irregularis</name>
    <dbReference type="NCBI Taxonomy" id="588596"/>
    <lineage>
        <taxon>Eukaryota</taxon>
        <taxon>Fungi</taxon>
        <taxon>Fungi incertae sedis</taxon>
        <taxon>Mucoromycota</taxon>
        <taxon>Glomeromycotina</taxon>
        <taxon>Glomeromycetes</taxon>
        <taxon>Glomerales</taxon>
        <taxon>Glomeraceae</taxon>
        <taxon>Rhizophagus</taxon>
    </lineage>
</organism>
<evidence type="ECO:0000313" key="1">
    <source>
        <dbReference type="EMBL" id="PKY59070.1"/>
    </source>
</evidence>
<sequence length="165" mass="19342">MRIANGYYGFQRKVLLVARTFPSIALISQFFNKDVNPYDSLCERLICHFLSWISLLLTGSKYARWTSKRRSVNFNWLFQAFKLLCHSGLQFDFPDHVFLDLMPNDACPLVSISSHLANLETTSWLRSALWCLSQLFDPFKNFRFTWSDLRRMSHVANTGKTPSWF</sequence>
<reference evidence="1 2" key="1">
    <citation type="submission" date="2015-10" db="EMBL/GenBank/DDBJ databases">
        <title>Genome analyses suggest a sexual origin of heterokaryosis in a supposedly ancient asexual fungus.</title>
        <authorList>
            <person name="Ropars J."/>
            <person name="Sedzielewska K."/>
            <person name="Noel J."/>
            <person name="Charron P."/>
            <person name="Farinelli L."/>
            <person name="Marton T."/>
            <person name="Kruger M."/>
            <person name="Pelin A."/>
            <person name="Brachmann A."/>
            <person name="Corradi N."/>
        </authorList>
    </citation>
    <scope>NUCLEOTIDE SEQUENCE [LARGE SCALE GENOMIC DNA]</scope>
    <source>
        <strain evidence="1 2">A4</strain>
    </source>
</reference>
<protein>
    <submittedName>
        <fullName evidence="1">Uncharacterized protein</fullName>
    </submittedName>
</protein>
<proteinExistence type="predicted"/>
<evidence type="ECO:0000313" key="2">
    <source>
        <dbReference type="Proteomes" id="UP000234323"/>
    </source>
</evidence>
<gene>
    <name evidence="1" type="ORF">RhiirA4_481523</name>
</gene>
<name>A0A2I1HJP8_9GLOM</name>
<dbReference type="EMBL" id="LLXI01003346">
    <property type="protein sequence ID" value="PKY59070.1"/>
    <property type="molecule type" value="Genomic_DNA"/>
</dbReference>
<accession>A0A2I1HJP8</accession>
<comment type="caution">
    <text evidence="1">The sequence shown here is derived from an EMBL/GenBank/DDBJ whole genome shotgun (WGS) entry which is preliminary data.</text>
</comment>